<dbReference type="EMBL" id="DVNK01000011">
    <property type="protein sequence ID" value="HIU45941.1"/>
    <property type="molecule type" value="Genomic_DNA"/>
</dbReference>
<evidence type="ECO:0000313" key="2">
    <source>
        <dbReference type="EMBL" id="HIU45941.1"/>
    </source>
</evidence>
<organism evidence="2 3">
    <name type="scientific">Candidatus Fimadaptatus faecigallinarum</name>
    <dbReference type="NCBI Taxonomy" id="2840814"/>
    <lineage>
        <taxon>Bacteria</taxon>
        <taxon>Bacillati</taxon>
        <taxon>Bacillota</taxon>
        <taxon>Clostridia</taxon>
        <taxon>Eubacteriales</taxon>
        <taxon>Candidatus Fimadaptatus</taxon>
    </lineage>
</organism>
<dbReference type="InterPro" id="IPR048667">
    <property type="entry name" value="Imm5-like"/>
</dbReference>
<comment type="caution">
    <text evidence="2">The sequence shown here is derived from an EMBL/GenBank/DDBJ whole genome shotgun (WGS) entry which is preliminary data.</text>
</comment>
<accession>A0A9D1LQ49</accession>
<dbReference type="AlphaFoldDB" id="A0A9D1LQ49"/>
<name>A0A9D1LQ49_9FIRM</name>
<reference evidence="2" key="1">
    <citation type="submission" date="2020-10" db="EMBL/GenBank/DDBJ databases">
        <authorList>
            <person name="Gilroy R."/>
        </authorList>
    </citation>
    <scope>NUCLEOTIDE SEQUENCE</scope>
    <source>
        <strain evidence="2">ChiSxjej2B14-8506</strain>
    </source>
</reference>
<protein>
    <recommendedName>
        <fullName evidence="1">Imm-5-like domain-containing protein</fullName>
    </recommendedName>
</protein>
<dbReference type="Pfam" id="PF21805">
    <property type="entry name" value="Imm5_like"/>
    <property type="match status" value="1"/>
</dbReference>
<proteinExistence type="predicted"/>
<sequence>MAKPKLRKMLGDVNSPEVTKLMRLIETQSLKTLANWAIEYARDNYLPIFEAESPGDGRPRAALNSCRAYLQGELPLNEARKSINDATAAAREQALATAQAAARAIATACAVIRTPTSALGYLFYGAAAIAYSTAGTQRTPVEYDALAVQELQRAYAALDHVAVPDEPEPAKLVWNC</sequence>
<evidence type="ECO:0000313" key="3">
    <source>
        <dbReference type="Proteomes" id="UP000824123"/>
    </source>
</evidence>
<evidence type="ECO:0000259" key="1">
    <source>
        <dbReference type="Pfam" id="PF21805"/>
    </source>
</evidence>
<gene>
    <name evidence="2" type="ORF">IAC59_01615</name>
</gene>
<reference evidence="2" key="2">
    <citation type="journal article" date="2021" name="PeerJ">
        <title>Extensive microbial diversity within the chicken gut microbiome revealed by metagenomics and culture.</title>
        <authorList>
            <person name="Gilroy R."/>
            <person name="Ravi A."/>
            <person name="Getino M."/>
            <person name="Pursley I."/>
            <person name="Horton D.L."/>
            <person name="Alikhan N.F."/>
            <person name="Baker D."/>
            <person name="Gharbi K."/>
            <person name="Hall N."/>
            <person name="Watson M."/>
            <person name="Adriaenssens E.M."/>
            <person name="Foster-Nyarko E."/>
            <person name="Jarju S."/>
            <person name="Secka A."/>
            <person name="Antonio M."/>
            <person name="Oren A."/>
            <person name="Chaudhuri R.R."/>
            <person name="La Ragione R."/>
            <person name="Hildebrand F."/>
            <person name="Pallen M.J."/>
        </authorList>
    </citation>
    <scope>NUCLEOTIDE SEQUENCE</scope>
    <source>
        <strain evidence="2">ChiSxjej2B14-8506</strain>
    </source>
</reference>
<dbReference type="Proteomes" id="UP000824123">
    <property type="component" value="Unassembled WGS sequence"/>
</dbReference>
<feature type="domain" description="Imm-5-like" evidence="1">
    <location>
        <begin position="24"/>
        <end position="141"/>
    </location>
</feature>